<dbReference type="GO" id="GO:0046872">
    <property type="term" value="F:metal ion binding"/>
    <property type="evidence" value="ECO:0007669"/>
    <property type="project" value="UniProtKB-KW"/>
</dbReference>
<dbReference type="SMART" id="SM00228">
    <property type="entry name" value="PDZ"/>
    <property type="match status" value="1"/>
</dbReference>
<feature type="region of interest" description="Disordered" evidence="7">
    <location>
        <begin position="351"/>
        <end position="439"/>
    </location>
</feature>
<dbReference type="PROSITE" id="PS00478">
    <property type="entry name" value="LIM_DOMAIN_1"/>
    <property type="match status" value="1"/>
</dbReference>
<feature type="region of interest" description="Disordered" evidence="7">
    <location>
        <begin position="82"/>
        <end position="101"/>
    </location>
</feature>
<dbReference type="PANTHER" id="PTHR24214">
    <property type="entry name" value="PDZ AND LIM DOMAIN PROTEIN ZASP"/>
    <property type="match status" value="1"/>
</dbReference>
<dbReference type="InterPro" id="IPR001781">
    <property type="entry name" value="Znf_LIM"/>
</dbReference>
<dbReference type="InterPro" id="IPR006643">
    <property type="entry name" value="Zasp-like_motif"/>
</dbReference>
<reference evidence="9" key="1">
    <citation type="submission" date="2025-08" db="UniProtKB">
        <authorList>
            <consortium name="RefSeq"/>
        </authorList>
    </citation>
    <scope>IDENTIFICATION</scope>
    <source>
        <strain evidence="9">J_2021</strain>
        <tissue evidence="9">Erythrocytes</tissue>
    </source>
</reference>
<dbReference type="InterPro" id="IPR031847">
    <property type="entry name" value="PDLI1-4/Zasp-like_mid"/>
</dbReference>
<dbReference type="FunFam" id="2.10.110.10:FF:000014">
    <property type="entry name" value="PDZ and LIM domain protein 5"/>
    <property type="match status" value="1"/>
</dbReference>
<evidence type="ECO:0000256" key="1">
    <source>
        <dbReference type="ARBA" id="ARBA00004216"/>
    </source>
</evidence>
<dbReference type="Gene3D" id="2.10.110.10">
    <property type="entry name" value="Cysteine Rich Protein"/>
    <property type="match status" value="3"/>
</dbReference>
<keyword evidence="4" id="KW-0677">Repeat</keyword>
<dbReference type="FunFam" id="2.30.42.10:FF:000019">
    <property type="entry name" value="LIM domain binding 3 isoform 1"/>
    <property type="match status" value="1"/>
</dbReference>
<dbReference type="GO" id="GO:0007507">
    <property type="term" value="P:heart development"/>
    <property type="evidence" value="ECO:0007669"/>
    <property type="project" value="TreeGrafter"/>
</dbReference>
<dbReference type="OrthoDB" id="5911912at2759"/>
<evidence type="ECO:0000256" key="4">
    <source>
        <dbReference type="ARBA" id="ARBA00022737"/>
    </source>
</evidence>
<dbReference type="InterPro" id="IPR001478">
    <property type="entry name" value="PDZ"/>
</dbReference>
<dbReference type="STRING" id="8355.A0A1L8FK73"/>
<organism evidence="8 9">
    <name type="scientific">Xenopus laevis</name>
    <name type="common">African clawed frog</name>
    <dbReference type="NCBI Taxonomy" id="8355"/>
    <lineage>
        <taxon>Eukaryota</taxon>
        <taxon>Metazoa</taxon>
        <taxon>Chordata</taxon>
        <taxon>Craniata</taxon>
        <taxon>Vertebrata</taxon>
        <taxon>Euteleostomi</taxon>
        <taxon>Amphibia</taxon>
        <taxon>Batrachia</taxon>
        <taxon>Anura</taxon>
        <taxon>Pipoidea</taxon>
        <taxon>Pipidae</taxon>
        <taxon>Xenopodinae</taxon>
        <taxon>Xenopus</taxon>
        <taxon>Xenopus</taxon>
    </lineage>
</organism>
<dbReference type="GO" id="GO:0001725">
    <property type="term" value="C:stress fiber"/>
    <property type="evidence" value="ECO:0007669"/>
    <property type="project" value="TreeGrafter"/>
</dbReference>
<dbReference type="SMART" id="SM00735">
    <property type="entry name" value="ZM"/>
    <property type="match status" value="1"/>
</dbReference>
<accession>A0A1L8FK73</accession>
<dbReference type="CTD" id="108696280"/>
<dbReference type="CDD" id="cd06753">
    <property type="entry name" value="PDZ_PDLIM-like"/>
    <property type="match status" value="1"/>
</dbReference>
<dbReference type="FunFam" id="2.10.110.10:FF:000020">
    <property type="entry name" value="PDZ and LIM domain protein 5"/>
    <property type="match status" value="1"/>
</dbReference>
<evidence type="ECO:0000313" key="10">
    <source>
        <dbReference type="Xenbase" id="XB-GENE-17340728"/>
    </source>
</evidence>
<dbReference type="PaxDb" id="8355-A0A1L8FK73"/>
<dbReference type="Gene3D" id="2.30.42.10">
    <property type="match status" value="1"/>
</dbReference>
<dbReference type="InterPro" id="IPR050604">
    <property type="entry name" value="PDZ-LIM_domain"/>
</dbReference>
<dbReference type="OMA" id="ERGPMNT"/>
<dbReference type="AGR" id="Xenbase:XB-GENE-17340728"/>
<dbReference type="CDD" id="cd09454">
    <property type="entry name" value="LIM1_ZASP_Cypher"/>
    <property type="match status" value="1"/>
</dbReference>
<dbReference type="PROSITE" id="PS50106">
    <property type="entry name" value="PDZ"/>
    <property type="match status" value="1"/>
</dbReference>
<feature type="compositionally biased region" description="Pro residues" evidence="7">
    <location>
        <begin position="356"/>
        <end position="368"/>
    </location>
</feature>
<dbReference type="GO" id="GO:0030018">
    <property type="term" value="C:Z disc"/>
    <property type="evidence" value="ECO:0007669"/>
    <property type="project" value="UniProtKB-SubCell"/>
</dbReference>
<dbReference type="PROSITE" id="PS50023">
    <property type="entry name" value="LIM_DOMAIN_2"/>
    <property type="match status" value="3"/>
</dbReference>
<comment type="subcellular location">
    <subcellularLocation>
        <location evidence="1">Cytoplasm</location>
        <location evidence="1">Myofibril</location>
        <location evidence="1">Sarcomere</location>
        <location evidence="1">Z line</location>
    </subcellularLocation>
</comment>
<dbReference type="GO" id="GO:0030036">
    <property type="term" value="P:actin cytoskeleton organization"/>
    <property type="evidence" value="ECO:0007669"/>
    <property type="project" value="TreeGrafter"/>
</dbReference>
<dbReference type="GO" id="GO:0051371">
    <property type="term" value="F:muscle alpha-actinin binding"/>
    <property type="evidence" value="ECO:0007669"/>
    <property type="project" value="TreeGrafter"/>
</dbReference>
<gene>
    <name evidence="10" type="primary">ldb3.L</name>
    <name evidence="9" type="synonym">LOC108696280</name>
</gene>
<dbReference type="InterPro" id="IPR036034">
    <property type="entry name" value="PDZ_sf"/>
</dbReference>
<dbReference type="SUPFAM" id="SSF57716">
    <property type="entry name" value="Glucocorticoid receptor-like (DNA-binding domain)"/>
    <property type="match status" value="4"/>
</dbReference>
<dbReference type="Bgee" id="108696280">
    <property type="expression patterns" value="Expressed in muscle tissue and 7 other cell types or tissues"/>
</dbReference>
<dbReference type="Proteomes" id="UP000186698">
    <property type="component" value="Chromosome 7L"/>
</dbReference>
<dbReference type="Pfam" id="PF15936">
    <property type="entry name" value="DUF4749"/>
    <property type="match status" value="1"/>
</dbReference>
<keyword evidence="5" id="KW-0862">Zinc</keyword>
<dbReference type="CDD" id="cd09460">
    <property type="entry name" value="LIM3_ZASP_Cypher"/>
    <property type="match status" value="1"/>
</dbReference>
<sequence>MAYNVSLPGPGPWGFRLQGGKDFNMPLTISRVTPGSKAAQSSINQGDIVVAIDGVNTDGMTHLEAQNKIKSASYNLSLTLQKSKRPGPVPTATPRMDSPMPVIPHQKVIANTVANSEYVERFNPNLLKDSALSTHKPIEVKGPGGKATIVHAQYNTPISMYSQDAIMDAIAGQAQARGSDMSSDPESQLVSQVEHVPVASSIDFATIPAASANQNATAEQFTEPQPASLLPAAAPTSILSALLPSSPRAPAAANISASQTKTFQGSKNMSIAASTISSAISAQSSHQQQSSFTTTYQSKTSQSFSSLTTAKAPVPYGGYSEPAALSAPAAPAAPAPKPRVVTTASIKPSVYQPSQAPAPGPVYPPAQPPVQTYAPPAQEPSNRPPWVTDDTFSQKFSPGKSTTTLTKQILPKAAPLPPTPINAPSYTPQPVSQPPPQVPRGLIQRAERFPASSRTPLCGSCNGIIRGPFLVAMGRSWHPEEFNCAHCKTSLADVSFVEEQKGVYCERCYEQFFAPTCARCNTKIMGEVMHALRQTWHTTCFVCAACRKPFGNSLFHMEDGEPYCEKDYIALFSTKCHGCDFPVEAGDKFIEALGHTWHDSCFICAVCHVNLEGQPFYSKKDKPLCKKHAHAINV</sequence>
<evidence type="ECO:0000313" key="8">
    <source>
        <dbReference type="Proteomes" id="UP000186698"/>
    </source>
</evidence>
<evidence type="ECO:0000256" key="2">
    <source>
        <dbReference type="ARBA" id="ARBA00022490"/>
    </source>
</evidence>
<dbReference type="GO" id="GO:0061061">
    <property type="term" value="P:muscle structure development"/>
    <property type="evidence" value="ECO:0007669"/>
    <property type="project" value="TreeGrafter"/>
</dbReference>
<evidence type="ECO:0000256" key="5">
    <source>
        <dbReference type="ARBA" id="ARBA00022833"/>
    </source>
</evidence>
<dbReference type="GeneID" id="108696280"/>
<dbReference type="AlphaFoldDB" id="A0A1L8FK73"/>
<dbReference type="GO" id="GO:0003779">
    <property type="term" value="F:actin binding"/>
    <property type="evidence" value="ECO:0007669"/>
    <property type="project" value="TreeGrafter"/>
</dbReference>
<evidence type="ECO:0000256" key="3">
    <source>
        <dbReference type="ARBA" id="ARBA00022723"/>
    </source>
</evidence>
<dbReference type="CDD" id="cd09362">
    <property type="entry name" value="LIM2_Enigma_like"/>
    <property type="match status" value="1"/>
</dbReference>
<evidence type="ECO:0000256" key="7">
    <source>
        <dbReference type="SAM" id="MobiDB-lite"/>
    </source>
</evidence>
<keyword evidence="6" id="KW-0440">LIM domain</keyword>
<feature type="compositionally biased region" description="Polar residues" evidence="7">
    <location>
        <begin position="390"/>
        <end position="407"/>
    </location>
</feature>
<dbReference type="GO" id="GO:0005912">
    <property type="term" value="C:adherens junction"/>
    <property type="evidence" value="ECO:0007669"/>
    <property type="project" value="TreeGrafter"/>
</dbReference>
<dbReference type="Xenbase" id="XB-GENE-17340728">
    <property type="gene designation" value="ldb3.L"/>
</dbReference>
<dbReference type="GO" id="GO:0031941">
    <property type="term" value="C:filamentous actin"/>
    <property type="evidence" value="ECO:0007669"/>
    <property type="project" value="TreeGrafter"/>
</dbReference>
<evidence type="ECO:0000256" key="6">
    <source>
        <dbReference type="ARBA" id="ARBA00023038"/>
    </source>
</evidence>
<keyword evidence="2" id="KW-0963">Cytoplasm</keyword>
<dbReference type="Pfam" id="PF00412">
    <property type="entry name" value="LIM"/>
    <property type="match status" value="3"/>
</dbReference>
<dbReference type="SMART" id="SM00132">
    <property type="entry name" value="LIM"/>
    <property type="match status" value="3"/>
</dbReference>
<dbReference type="SUPFAM" id="SSF50156">
    <property type="entry name" value="PDZ domain-like"/>
    <property type="match status" value="1"/>
</dbReference>
<dbReference type="RefSeq" id="XP_018081003.1">
    <property type="nucleotide sequence ID" value="XM_018225514.2"/>
</dbReference>
<name>A0A1L8FK73_XENLA</name>
<dbReference type="Pfam" id="PF00595">
    <property type="entry name" value="PDZ"/>
    <property type="match status" value="1"/>
</dbReference>
<evidence type="ECO:0000313" key="9">
    <source>
        <dbReference type="RefSeq" id="XP_018081003.1"/>
    </source>
</evidence>
<dbReference type="PANTHER" id="PTHR24214:SF9">
    <property type="entry name" value="LIM DOMAIN-BINDING PROTEIN 3"/>
    <property type="match status" value="1"/>
</dbReference>
<keyword evidence="3" id="KW-0479">Metal-binding</keyword>
<dbReference type="FunFam" id="2.10.110.10:FF:000010">
    <property type="entry name" value="PDZ and LIM domain protein 5"/>
    <property type="match status" value="1"/>
</dbReference>
<protein>
    <submittedName>
        <fullName evidence="9">LIM domain-binding protein 3 isoform X16</fullName>
    </submittedName>
</protein>
<proteinExistence type="predicted"/>
<keyword evidence="8" id="KW-1185">Reference proteome</keyword>